<dbReference type="GO" id="GO:0016020">
    <property type="term" value="C:membrane"/>
    <property type="evidence" value="ECO:0007669"/>
    <property type="project" value="InterPro"/>
</dbReference>
<keyword evidence="6" id="KW-1133">Transmembrane helix</keyword>
<dbReference type="Gene3D" id="3.90.550.50">
    <property type="match status" value="1"/>
</dbReference>
<dbReference type="GO" id="GO:0006493">
    <property type="term" value="P:protein O-linked glycosylation"/>
    <property type="evidence" value="ECO:0007669"/>
    <property type="project" value="TreeGrafter"/>
</dbReference>
<gene>
    <name evidence="10" type="ORF">FF100_33920</name>
</gene>
<dbReference type="Pfam" id="PF01762">
    <property type="entry name" value="Galactosyl_T"/>
    <property type="match status" value="1"/>
</dbReference>
<accession>A0A5C4L653</accession>
<proteinExistence type="predicted"/>
<keyword evidence="3 10" id="KW-0808">Transferase</keyword>
<evidence type="ECO:0000256" key="2">
    <source>
        <dbReference type="ARBA" id="ARBA00022676"/>
    </source>
</evidence>
<keyword evidence="2" id="KW-0328">Glycosyltransferase</keyword>
<keyword evidence="4" id="KW-0812">Transmembrane</keyword>
<comment type="subcellular location">
    <subcellularLocation>
        <location evidence="1">Golgi apparatus membrane</location>
        <topology evidence="1">Single-pass type II membrane protein</topology>
    </subcellularLocation>
</comment>
<evidence type="ECO:0000256" key="8">
    <source>
        <dbReference type="ARBA" id="ARBA00023136"/>
    </source>
</evidence>
<evidence type="ECO:0000256" key="1">
    <source>
        <dbReference type="ARBA" id="ARBA00004323"/>
    </source>
</evidence>
<evidence type="ECO:0000313" key="10">
    <source>
        <dbReference type="EMBL" id="TNC06815.1"/>
    </source>
</evidence>
<dbReference type="GO" id="GO:0016758">
    <property type="term" value="F:hexosyltransferase activity"/>
    <property type="evidence" value="ECO:0007669"/>
    <property type="project" value="InterPro"/>
</dbReference>
<evidence type="ECO:0000256" key="3">
    <source>
        <dbReference type="ARBA" id="ARBA00022679"/>
    </source>
</evidence>
<dbReference type="PANTHER" id="PTHR11214:SF3">
    <property type="entry name" value="BETA-1,3-GALACTOSYLTRANSFERASE 6"/>
    <property type="match status" value="1"/>
</dbReference>
<evidence type="ECO:0000256" key="5">
    <source>
        <dbReference type="ARBA" id="ARBA00022968"/>
    </source>
</evidence>
<dbReference type="SUPFAM" id="SSF53448">
    <property type="entry name" value="Nucleotide-diphospho-sugar transferases"/>
    <property type="match status" value="1"/>
</dbReference>
<reference evidence="10 11" key="1">
    <citation type="submission" date="2019-06" db="EMBL/GenBank/DDBJ databases">
        <title>Genome of Methylobacterium sp. 17Sr1-39.</title>
        <authorList>
            <person name="Seo T."/>
        </authorList>
    </citation>
    <scope>NUCLEOTIDE SEQUENCE [LARGE SCALE GENOMIC DNA]</scope>
    <source>
        <strain evidence="10 11">17Sr1-39</strain>
    </source>
</reference>
<dbReference type="Pfam" id="PF00535">
    <property type="entry name" value="Glycos_transf_2"/>
    <property type="match status" value="1"/>
</dbReference>
<name>A0A5C4L653_9HYPH</name>
<comment type="caution">
    <text evidence="10">The sequence shown here is derived from an EMBL/GenBank/DDBJ whole genome shotgun (WGS) entry which is preliminary data.</text>
</comment>
<keyword evidence="5" id="KW-0735">Signal-anchor</keyword>
<dbReference type="InterPro" id="IPR001173">
    <property type="entry name" value="Glyco_trans_2-like"/>
</dbReference>
<evidence type="ECO:0000259" key="9">
    <source>
        <dbReference type="Pfam" id="PF00535"/>
    </source>
</evidence>
<dbReference type="PANTHER" id="PTHR11214">
    <property type="entry name" value="BETA-1,3-N-ACETYLGLUCOSAMINYLTRANSFERASE"/>
    <property type="match status" value="1"/>
</dbReference>
<feature type="domain" description="Glycosyltransferase 2-like" evidence="9">
    <location>
        <begin position="177"/>
        <end position="289"/>
    </location>
</feature>
<evidence type="ECO:0000256" key="4">
    <source>
        <dbReference type="ARBA" id="ARBA00022692"/>
    </source>
</evidence>
<dbReference type="OrthoDB" id="8416156at2"/>
<sequence>MAMFISSSVLKISDGVLNKLNIGLIFSSYSASNEPTIDVIDDYGHRLLHIKFYIEEARVAINTESNLGWSINETQIPALLHNDKLNMIKISYGSDEEASFHSKINIYINDCNPVYLHVRESAKIKEIRSDFKNCRIADLQTSNSDYFWRFRAKPSGFDATPAFDMANQALVPGLTALIRARNEESNIISCIETLADLVTEVVLVDNGSTDRTMILARQLQLTYKNLRIYHYPIKPPRVGNDHADAVRSESTNTLGKYYNWCLSHVRTYNFIKWDADFVCIRKNLKDLISQHQLLTRSDPLTIWVGGSTIYTNGTRFMRHKDSMLNEFRVHSKLWGAKWVDISNWEEMDQTYLYRSPATRYLKPVFAELYNFQTESLAERGSVQADERDRLRMSILNNINDLSVNDKNLDLLPDITQNTLEKLEITDREIDRSEYMLRRFNSLPKISMPFLNEIQDETIQPDKLAVLCITHQKVSVRQDLIRKTWAKDFSKIGLPVFFITGDYTQDKYKIDGDNIIVPVRDTYEFLPEKVYEAFAAVRDLGFERILKVDDDCVLNACTILQRQFQDHHYCGSQIIKHTDAIYNWHKGKCYNRQLEDFPAQLNNVQRWFGGGMGYMLDKVAIDFLLKNKSAMCGQLYEDVAVGRIMQSGGLSPKEASEVFQVVHFNKCEKYLSDGNISDIIWDVPADSIEDVYDMILRQSWAYPADIGKIITDW</sequence>
<dbReference type="Gene3D" id="3.90.550.10">
    <property type="entry name" value="Spore Coat Polysaccharide Biosynthesis Protein SpsA, Chain A"/>
    <property type="match status" value="1"/>
</dbReference>
<dbReference type="Proteomes" id="UP000305267">
    <property type="component" value="Unassembled WGS sequence"/>
</dbReference>
<dbReference type="InterPro" id="IPR029044">
    <property type="entry name" value="Nucleotide-diphossugar_trans"/>
</dbReference>
<dbReference type="InterPro" id="IPR002659">
    <property type="entry name" value="Glyco_trans_31"/>
</dbReference>
<dbReference type="RefSeq" id="WP_139040418.1">
    <property type="nucleotide sequence ID" value="NZ_VDDA01000044.1"/>
</dbReference>
<keyword evidence="11" id="KW-1185">Reference proteome</keyword>
<protein>
    <submittedName>
        <fullName evidence="10">Glycosyltransferase</fullName>
    </submittedName>
</protein>
<dbReference type="AlphaFoldDB" id="A0A5C4L653"/>
<evidence type="ECO:0000313" key="11">
    <source>
        <dbReference type="Proteomes" id="UP000305267"/>
    </source>
</evidence>
<keyword evidence="8" id="KW-0472">Membrane</keyword>
<dbReference type="EMBL" id="VDDA01000044">
    <property type="protein sequence ID" value="TNC06815.1"/>
    <property type="molecule type" value="Genomic_DNA"/>
</dbReference>
<evidence type="ECO:0000256" key="7">
    <source>
        <dbReference type="ARBA" id="ARBA00023034"/>
    </source>
</evidence>
<organism evidence="10 11">
    <name type="scientific">Methylobacterium terricola</name>
    <dbReference type="NCBI Taxonomy" id="2583531"/>
    <lineage>
        <taxon>Bacteria</taxon>
        <taxon>Pseudomonadati</taxon>
        <taxon>Pseudomonadota</taxon>
        <taxon>Alphaproteobacteria</taxon>
        <taxon>Hyphomicrobiales</taxon>
        <taxon>Methylobacteriaceae</taxon>
        <taxon>Methylobacterium</taxon>
    </lineage>
</organism>
<evidence type="ECO:0000256" key="6">
    <source>
        <dbReference type="ARBA" id="ARBA00022989"/>
    </source>
</evidence>
<keyword evidence="7" id="KW-0333">Golgi apparatus</keyword>